<sequence length="173" mass="19042">MLPEGTNGTGAVGPEVPMAWLCAEYLADEVLRTGGLVETGSLEFRAGRETLALTIYLCGGPDEPPGIRSEYRLDEWLSRTAYGHPWPEWVSERMAVRAAFERDVTGPDDGLAMARSAWRWLERTELLATDLGDGTGPWPTVLPPDEAVDESAQVWTPAWRLGLPLGHLAIHLY</sequence>
<evidence type="ECO:0000313" key="2">
    <source>
        <dbReference type="Proteomes" id="UP000828924"/>
    </source>
</evidence>
<reference evidence="1 2" key="1">
    <citation type="submission" date="2021-03" db="EMBL/GenBank/DDBJ databases">
        <title>Complete genome of Streptomyces formicae strain 1H-GS9 (DSM 100524).</title>
        <authorList>
            <person name="Atanasov K.E."/>
            <person name="Altabella T."/>
            <person name="Ferrer A."/>
        </authorList>
    </citation>
    <scope>NUCLEOTIDE SEQUENCE [LARGE SCALE GENOMIC DNA]</scope>
    <source>
        <strain evidence="1 2">1H-GS9</strain>
    </source>
</reference>
<gene>
    <name evidence="1" type="ORF">J4032_15245</name>
</gene>
<name>A0ABY3WQ81_9ACTN</name>
<evidence type="ECO:0000313" key="1">
    <source>
        <dbReference type="EMBL" id="UNM12695.1"/>
    </source>
</evidence>
<proteinExistence type="predicted"/>
<keyword evidence="2" id="KW-1185">Reference proteome</keyword>
<dbReference type="Proteomes" id="UP000828924">
    <property type="component" value="Chromosome"/>
</dbReference>
<protein>
    <submittedName>
        <fullName evidence="1">Uncharacterized protein</fullName>
    </submittedName>
</protein>
<organism evidence="1 2">
    <name type="scientific">Streptomyces formicae</name>
    <dbReference type="NCBI Taxonomy" id="1616117"/>
    <lineage>
        <taxon>Bacteria</taxon>
        <taxon>Bacillati</taxon>
        <taxon>Actinomycetota</taxon>
        <taxon>Actinomycetes</taxon>
        <taxon>Kitasatosporales</taxon>
        <taxon>Streptomycetaceae</taxon>
        <taxon>Streptomyces</taxon>
    </lineage>
</organism>
<dbReference type="EMBL" id="CP071872">
    <property type="protein sequence ID" value="UNM12695.1"/>
    <property type="molecule type" value="Genomic_DNA"/>
</dbReference>
<accession>A0ABY3WQ81</accession>
<dbReference type="RefSeq" id="WP_242331311.1">
    <property type="nucleotide sequence ID" value="NZ_CP071872.1"/>
</dbReference>